<evidence type="ECO:0000256" key="2">
    <source>
        <dbReference type="ARBA" id="ARBA00012438"/>
    </source>
</evidence>
<dbReference type="GO" id="GO:0000155">
    <property type="term" value="F:phosphorelay sensor kinase activity"/>
    <property type="evidence" value="ECO:0007669"/>
    <property type="project" value="InterPro"/>
</dbReference>
<dbReference type="InterPro" id="IPR003594">
    <property type="entry name" value="HATPase_dom"/>
</dbReference>
<dbReference type="InterPro" id="IPR058544">
    <property type="entry name" value="ETR1_N"/>
</dbReference>
<feature type="transmembrane region" description="Helical" evidence="6">
    <location>
        <begin position="36"/>
        <end position="53"/>
    </location>
</feature>
<dbReference type="PANTHER" id="PTHR42878:SF15">
    <property type="entry name" value="BACTERIOPHYTOCHROME"/>
    <property type="match status" value="1"/>
</dbReference>
<keyword evidence="6" id="KW-0472">Membrane</keyword>
<dbReference type="InterPro" id="IPR004358">
    <property type="entry name" value="Sig_transdc_His_kin-like_C"/>
</dbReference>
<evidence type="ECO:0000256" key="4">
    <source>
        <dbReference type="ARBA" id="ARBA00022679"/>
    </source>
</evidence>
<dbReference type="SUPFAM" id="SSF47384">
    <property type="entry name" value="Homodimeric domain of signal transducing histidine kinase"/>
    <property type="match status" value="1"/>
</dbReference>
<dbReference type="PROSITE" id="PS50109">
    <property type="entry name" value="HIS_KIN"/>
    <property type="match status" value="1"/>
</dbReference>
<dbReference type="InterPro" id="IPR003661">
    <property type="entry name" value="HisK_dim/P_dom"/>
</dbReference>
<dbReference type="SUPFAM" id="SSF55874">
    <property type="entry name" value="ATPase domain of HSP90 chaperone/DNA topoisomerase II/histidine kinase"/>
    <property type="match status" value="1"/>
</dbReference>
<evidence type="ECO:0000259" key="7">
    <source>
        <dbReference type="PROSITE" id="PS50109"/>
    </source>
</evidence>
<accession>A0A132BX69</accession>
<evidence type="ECO:0000256" key="3">
    <source>
        <dbReference type="ARBA" id="ARBA00022553"/>
    </source>
</evidence>
<proteinExistence type="predicted"/>
<evidence type="ECO:0000313" key="8">
    <source>
        <dbReference type="EMBL" id="KUP92958.1"/>
    </source>
</evidence>
<evidence type="ECO:0000256" key="5">
    <source>
        <dbReference type="ARBA" id="ARBA00022777"/>
    </source>
</evidence>
<dbReference type="InterPro" id="IPR050351">
    <property type="entry name" value="BphY/WalK/GraS-like"/>
</dbReference>
<dbReference type="EMBL" id="LPUY01000064">
    <property type="protein sequence ID" value="KUP92958.1"/>
    <property type="molecule type" value="Genomic_DNA"/>
</dbReference>
<dbReference type="EC" id="2.7.13.3" evidence="2"/>
<dbReference type="PANTHER" id="PTHR42878">
    <property type="entry name" value="TWO-COMPONENT HISTIDINE KINASE"/>
    <property type="match status" value="1"/>
</dbReference>
<dbReference type="RefSeq" id="WP_068243254.1">
    <property type="nucleotide sequence ID" value="NZ_LPUY01000064.1"/>
</dbReference>
<name>A0A132BX69_9RHOB</name>
<reference evidence="8 9" key="1">
    <citation type="submission" date="2015-12" db="EMBL/GenBank/DDBJ databases">
        <title>Genome sequence of the marine Rhodobacteraceae strain O3.65, Candidatus Tritonibacter horizontis.</title>
        <authorList>
            <person name="Poehlein A."/>
            <person name="Giebel H.A."/>
            <person name="Voget S."/>
            <person name="Brinkhoff T."/>
        </authorList>
    </citation>
    <scope>NUCLEOTIDE SEQUENCE [LARGE SCALE GENOMIC DNA]</scope>
    <source>
        <strain evidence="8 9">O3.65</strain>
    </source>
</reference>
<dbReference type="Proteomes" id="UP000068382">
    <property type="component" value="Unassembled WGS sequence"/>
</dbReference>
<dbReference type="InterPro" id="IPR036097">
    <property type="entry name" value="HisK_dim/P_sf"/>
</dbReference>
<dbReference type="CDD" id="cd00082">
    <property type="entry name" value="HisKA"/>
    <property type="match status" value="1"/>
</dbReference>
<dbReference type="SMART" id="SM00388">
    <property type="entry name" value="HisKA"/>
    <property type="match status" value="1"/>
</dbReference>
<evidence type="ECO:0000313" key="9">
    <source>
        <dbReference type="Proteomes" id="UP000068382"/>
    </source>
</evidence>
<keyword evidence="6" id="KW-1133">Transmembrane helix</keyword>
<feature type="domain" description="Histidine kinase" evidence="7">
    <location>
        <begin position="158"/>
        <end position="378"/>
    </location>
</feature>
<keyword evidence="6" id="KW-0812">Transmembrane</keyword>
<evidence type="ECO:0000256" key="6">
    <source>
        <dbReference type="SAM" id="Phobius"/>
    </source>
</evidence>
<keyword evidence="4 8" id="KW-0808">Transferase</keyword>
<dbReference type="Pfam" id="PF25487">
    <property type="entry name" value="ETR1_N"/>
    <property type="match status" value="1"/>
</dbReference>
<evidence type="ECO:0000256" key="1">
    <source>
        <dbReference type="ARBA" id="ARBA00000085"/>
    </source>
</evidence>
<dbReference type="Gene3D" id="1.10.287.130">
    <property type="match status" value="1"/>
</dbReference>
<protein>
    <recommendedName>
        <fullName evidence="2">histidine kinase</fullName>
        <ecNumber evidence="2">2.7.13.3</ecNumber>
    </recommendedName>
</protein>
<dbReference type="GO" id="GO:0007234">
    <property type="term" value="P:osmosensory signaling via phosphorelay pathway"/>
    <property type="evidence" value="ECO:0007669"/>
    <property type="project" value="TreeGrafter"/>
</dbReference>
<dbReference type="GO" id="GO:0000156">
    <property type="term" value="F:phosphorelay response regulator activity"/>
    <property type="evidence" value="ECO:0007669"/>
    <property type="project" value="TreeGrafter"/>
</dbReference>
<comment type="catalytic activity">
    <reaction evidence="1">
        <text>ATP + protein L-histidine = ADP + protein N-phospho-L-histidine.</text>
        <dbReference type="EC" id="2.7.13.3"/>
    </reaction>
</comment>
<dbReference type="InterPro" id="IPR036890">
    <property type="entry name" value="HATPase_C_sf"/>
</dbReference>
<feature type="transmembrane region" description="Helical" evidence="6">
    <location>
        <begin position="65"/>
        <end position="90"/>
    </location>
</feature>
<dbReference type="PRINTS" id="PR00344">
    <property type="entry name" value="BCTRLSENSOR"/>
</dbReference>
<sequence length="395" mass="43549">MLDYIIELFSAAQFVPHAVCLLWRPDLLVMHGVSDFLIAAAYFTIPVIILKAVKLRPDLLHPKVARLFAAFITACALSHLAGLLTLWVPAYGLQGVIKVATAAVSIYTAIQLARLLPNFLTMPSRIEMARSVAEVALQERKVMEATEARDKLSEFAHIASHDLKAPMRGIANQARFLIEDHGDALGPDARRRLDRMQELCGQMDVLIATLLKYSRLGGAAARETVDPKEIIDDIVSSLGEALDEENARIEIETPLPSIHANPSEVATVLRNLIVNALTYSDADEKRILIGYQEDVVVKGRQIHEVFYVRDNGIGIDPEFHSEIFRMFKRLNQREAYGTSTGAGLAFVKKVIESNGGVIQVVSAPGQGSTFYFTFTGRGEAKTAAESLIFRETHVV</sequence>
<gene>
    <name evidence="8" type="primary">cph1_4</name>
    <name evidence="8" type="ORF">TRIHO_22170</name>
</gene>
<dbReference type="AlphaFoldDB" id="A0A132BX69"/>
<comment type="caution">
    <text evidence="8">The sequence shown here is derived from an EMBL/GenBank/DDBJ whole genome shotgun (WGS) entry which is preliminary data.</text>
</comment>
<dbReference type="GO" id="GO:0030295">
    <property type="term" value="F:protein kinase activator activity"/>
    <property type="evidence" value="ECO:0007669"/>
    <property type="project" value="TreeGrafter"/>
</dbReference>
<dbReference type="SMART" id="SM00387">
    <property type="entry name" value="HATPase_c"/>
    <property type="match status" value="1"/>
</dbReference>
<dbReference type="InterPro" id="IPR005467">
    <property type="entry name" value="His_kinase_dom"/>
</dbReference>
<dbReference type="Pfam" id="PF00512">
    <property type="entry name" value="HisKA"/>
    <property type="match status" value="1"/>
</dbReference>
<dbReference type="Pfam" id="PF02518">
    <property type="entry name" value="HATPase_c"/>
    <property type="match status" value="1"/>
</dbReference>
<keyword evidence="3" id="KW-0597">Phosphoprotein</keyword>
<dbReference type="PATRIC" id="fig|1768241.3.peg.2329"/>
<keyword evidence="5" id="KW-0418">Kinase</keyword>
<organism evidence="8 9">
    <name type="scientific">Tritonibacter horizontis</name>
    <dbReference type="NCBI Taxonomy" id="1768241"/>
    <lineage>
        <taxon>Bacteria</taxon>
        <taxon>Pseudomonadati</taxon>
        <taxon>Pseudomonadota</taxon>
        <taxon>Alphaproteobacteria</taxon>
        <taxon>Rhodobacterales</taxon>
        <taxon>Paracoccaceae</taxon>
        <taxon>Tritonibacter</taxon>
    </lineage>
</organism>
<keyword evidence="9" id="KW-1185">Reference proteome</keyword>
<dbReference type="Gene3D" id="3.30.565.10">
    <property type="entry name" value="Histidine kinase-like ATPase, C-terminal domain"/>
    <property type="match status" value="1"/>
</dbReference>